<dbReference type="Proteomes" id="UP000492820">
    <property type="component" value="Unassembled WGS sequence"/>
</dbReference>
<reference evidence="2" key="2">
    <citation type="submission" date="2014-06" db="EMBL/GenBank/DDBJ databases">
        <authorList>
            <person name="Aslett M."/>
        </authorList>
    </citation>
    <scope>NUCLEOTIDE SEQUENCE</scope>
</reference>
<accession>A0A068WLW4</accession>
<dbReference type="WBParaSite" id="EgrG_000551600">
    <property type="protein sequence ID" value="EgrG_000551600"/>
    <property type="gene ID" value="EgrG_000551600"/>
</dbReference>
<proteinExistence type="predicted"/>
<feature type="signal peptide" evidence="1">
    <location>
        <begin position="1"/>
        <end position="23"/>
    </location>
</feature>
<gene>
    <name evidence="2" type="ORF">EgrG_000551600</name>
</gene>
<dbReference type="EMBL" id="LK028582">
    <property type="protein sequence ID" value="CDS21113.1"/>
    <property type="molecule type" value="Genomic_DNA"/>
</dbReference>
<keyword evidence="1" id="KW-0732">Signal</keyword>
<sequence>MTMNSKLFLSLTCLMYFLLVVESGHHWLPVKYTVDAEPDRVCGLHPVDILMSSLLQNAPTNDSEGIMMLSNALTSLYRAQPNFYAFLMRCTTAWNRCQRARLQGGEGREAMTHEGQPWQLICNTGLTLSGSDLIVNS</sequence>
<protein>
    <submittedName>
        <fullName evidence="2 4">Expressed conserved protein</fullName>
    </submittedName>
</protein>
<evidence type="ECO:0000313" key="4">
    <source>
        <dbReference type="WBParaSite" id="EgrG_000551600"/>
    </source>
</evidence>
<reference evidence="2 3" key="1">
    <citation type="journal article" date="2013" name="Nature">
        <title>The genomes of four tapeworm species reveal adaptations to parasitism.</title>
        <authorList>
            <person name="Tsai I.J."/>
            <person name="Zarowiecki M."/>
            <person name="Holroyd N."/>
            <person name="Garciarrubio A."/>
            <person name="Sanchez-Flores A."/>
            <person name="Brooks K.L."/>
            <person name="Tracey A."/>
            <person name="Bobes R.J."/>
            <person name="Fragoso G."/>
            <person name="Sciutto E."/>
            <person name="Aslett M."/>
            <person name="Beasley H."/>
            <person name="Bennett H.M."/>
            <person name="Cai J."/>
            <person name="Camicia F."/>
            <person name="Clark R."/>
            <person name="Cucher M."/>
            <person name="De Silva N."/>
            <person name="Day T.A."/>
            <person name="Deplazes P."/>
            <person name="Estrada K."/>
            <person name="Fernandez C."/>
            <person name="Holland P.W."/>
            <person name="Hou J."/>
            <person name="Hu S."/>
            <person name="Huckvale T."/>
            <person name="Hung S.S."/>
            <person name="Kamenetzky L."/>
            <person name="Keane J.A."/>
            <person name="Kiss F."/>
            <person name="Koziol U."/>
            <person name="Lambert O."/>
            <person name="Liu K."/>
            <person name="Luo X."/>
            <person name="Luo Y."/>
            <person name="Macchiaroli N."/>
            <person name="Nichol S."/>
            <person name="Paps J."/>
            <person name="Parkinson J."/>
            <person name="Pouchkina-Stantcheva N."/>
            <person name="Riddiford N."/>
            <person name="Rosenzvit M."/>
            <person name="Salinas G."/>
            <person name="Wasmuth J.D."/>
            <person name="Zamanian M."/>
            <person name="Zheng Y."/>
            <person name="Cai X."/>
            <person name="Soberon X."/>
            <person name="Olson P.D."/>
            <person name="Laclette J.P."/>
            <person name="Brehm K."/>
            <person name="Berriman M."/>
            <person name="Garciarrubio A."/>
            <person name="Bobes R.J."/>
            <person name="Fragoso G."/>
            <person name="Sanchez-Flores A."/>
            <person name="Estrada K."/>
            <person name="Cevallos M.A."/>
            <person name="Morett E."/>
            <person name="Gonzalez V."/>
            <person name="Portillo T."/>
            <person name="Ochoa-Leyva A."/>
            <person name="Jose M.V."/>
            <person name="Sciutto E."/>
            <person name="Landa A."/>
            <person name="Jimenez L."/>
            <person name="Valdes V."/>
            <person name="Carrero J.C."/>
            <person name="Larralde C."/>
            <person name="Morales-Montor J."/>
            <person name="Limon-Lason J."/>
            <person name="Soberon X."/>
            <person name="Laclette J.P."/>
        </authorList>
    </citation>
    <scope>NUCLEOTIDE SEQUENCE [LARGE SCALE GENOMIC DNA]</scope>
</reference>
<dbReference type="AlphaFoldDB" id="A0A068WLW4"/>
<evidence type="ECO:0000256" key="1">
    <source>
        <dbReference type="SAM" id="SignalP"/>
    </source>
</evidence>
<evidence type="ECO:0000313" key="2">
    <source>
        <dbReference type="EMBL" id="CDS21113.1"/>
    </source>
</evidence>
<reference evidence="4" key="3">
    <citation type="submission" date="2020-10" db="UniProtKB">
        <authorList>
            <consortium name="WormBaseParasite"/>
        </authorList>
    </citation>
    <scope>IDENTIFICATION</scope>
</reference>
<organism evidence="2">
    <name type="scientific">Echinococcus granulosus</name>
    <name type="common">Hydatid tapeworm</name>
    <dbReference type="NCBI Taxonomy" id="6210"/>
    <lineage>
        <taxon>Eukaryota</taxon>
        <taxon>Metazoa</taxon>
        <taxon>Spiralia</taxon>
        <taxon>Lophotrochozoa</taxon>
        <taxon>Platyhelminthes</taxon>
        <taxon>Cestoda</taxon>
        <taxon>Eucestoda</taxon>
        <taxon>Cyclophyllidea</taxon>
        <taxon>Taeniidae</taxon>
        <taxon>Echinococcus</taxon>
        <taxon>Echinococcus granulosus group</taxon>
    </lineage>
</organism>
<name>A0A068WLW4_ECHGR</name>
<feature type="chain" id="PRO_5035983434" evidence="1">
    <location>
        <begin position="24"/>
        <end position="137"/>
    </location>
</feature>
<evidence type="ECO:0000313" key="3">
    <source>
        <dbReference type="Proteomes" id="UP000492820"/>
    </source>
</evidence>